<evidence type="ECO:0000313" key="7">
    <source>
        <dbReference type="Proteomes" id="UP000830375"/>
    </source>
</evidence>
<dbReference type="InterPro" id="IPR052943">
    <property type="entry name" value="TMTC_O-mannosyl-trnsfr"/>
</dbReference>
<feature type="compositionally biased region" description="Basic and acidic residues" evidence="3">
    <location>
        <begin position="909"/>
        <end position="924"/>
    </location>
</feature>
<dbReference type="Pfam" id="PF14559">
    <property type="entry name" value="TPR_19"/>
    <property type="match status" value="2"/>
</dbReference>
<feature type="transmembrane region" description="Helical" evidence="4">
    <location>
        <begin position="407"/>
        <end position="428"/>
    </location>
</feature>
<feature type="transmembrane region" description="Helical" evidence="4">
    <location>
        <begin position="464"/>
        <end position="483"/>
    </location>
</feature>
<protein>
    <submittedName>
        <fullName evidence="6">Protein O-mannosyl-transferase TMTC1</fullName>
    </submittedName>
</protein>
<feature type="domain" description="Peptidase S1" evidence="5">
    <location>
        <begin position="962"/>
        <end position="1169"/>
    </location>
</feature>
<dbReference type="Gene3D" id="1.25.40.10">
    <property type="entry name" value="Tetratricopeptide repeat domain"/>
    <property type="match status" value="4"/>
</dbReference>
<organism evidence="6 7">
    <name type="scientific">Labeo rohita</name>
    <name type="common">Indian major carp</name>
    <name type="synonym">Cyprinus rohita</name>
    <dbReference type="NCBI Taxonomy" id="84645"/>
    <lineage>
        <taxon>Eukaryota</taxon>
        <taxon>Metazoa</taxon>
        <taxon>Chordata</taxon>
        <taxon>Craniata</taxon>
        <taxon>Vertebrata</taxon>
        <taxon>Euteleostomi</taxon>
        <taxon>Actinopterygii</taxon>
        <taxon>Neopterygii</taxon>
        <taxon>Teleostei</taxon>
        <taxon>Ostariophysi</taxon>
        <taxon>Cypriniformes</taxon>
        <taxon>Cyprinidae</taxon>
        <taxon>Labeoninae</taxon>
        <taxon>Labeonini</taxon>
        <taxon>Labeo</taxon>
    </lineage>
</organism>
<dbReference type="InterPro" id="IPR011990">
    <property type="entry name" value="TPR-like_helical_dom_sf"/>
</dbReference>
<feature type="transmembrane region" description="Helical" evidence="4">
    <location>
        <begin position="490"/>
        <end position="508"/>
    </location>
</feature>
<evidence type="ECO:0000256" key="4">
    <source>
        <dbReference type="SAM" id="Phobius"/>
    </source>
</evidence>
<feature type="region of interest" description="Disordered" evidence="3">
    <location>
        <begin position="31"/>
        <end position="56"/>
    </location>
</feature>
<dbReference type="PANTHER" id="PTHR44809:SF1">
    <property type="entry name" value="PROTEIN O-MANNOSYL-TRANSFERASE TMTC1"/>
    <property type="match status" value="1"/>
</dbReference>
<dbReference type="SMART" id="SM00028">
    <property type="entry name" value="TPR"/>
    <property type="match status" value="9"/>
</dbReference>
<dbReference type="Proteomes" id="UP000830375">
    <property type="component" value="Unassembled WGS sequence"/>
</dbReference>
<dbReference type="EMBL" id="JACTAM010000004">
    <property type="protein sequence ID" value="KAI2665507.1"/>
    <property type="molecule type" value="Genomic_DNA"/>
</dbReference>
<dbReference type="PROSITE" id="PS50240">
    <property type="entry name" value="TRYPSIN_DOM"/>
    <property type="match status" value="2"/>
</dbReference>
<evidence type="ECO:0000256" key="2">
    <source>
        <dbReference type="PROSITE-ProRule" id="PRU00339"/>
    </source>
</evidence>
<reference evidence="6 7" key="1">
    <citation type="submission" date="2022-01" db="EMBL/GenBank/DDBJ databases">
        <title>A high-quality chromosome-level genome assembly of rohu carp, Labeo rohita.</title>
        <authorList>
            <person name="Arick M.A. II"/>
            <person name="Hsu C.-Y."/>
            <person name="Magbanua Z."/>
            <person name="Pechanova O."/>
            <person name="Grover C."/>
            <person name="Miller E."/>
            <person name="Thrash A."/>
            <person name="Ezzel L."/>
            <person name="Alam S."/>
            <person name="Benzie J."/>
            <person name="Hamilton M."/>
            <person name="Karsi A."/>
            <person name="Lawrence M.L."/>
            <person name="Peterson D.G."/>
        </authorList>
    </citation>
    <scope>NUCLEOTIDE SEQUENCE [LARGE SCALE GENOMIC DNA]</scope>
    <source>
        <strain evidence="7">BAU-BD-2019</strain>
        <tissue evidence="6">Blood</tissue>
    </source>
</reference>
<comment type="caution">
    <text evidence="6">The sequence shown here is derived from an EMBL/GenBank/DDBJ whole genome shotgun (WGS) entry which is preliminary data.</text>
</comment>
<keyword evidence="2" id="KW-0802">TPR repeat</keyword>
<dbReference type="PROSITE" id="PS00135">
    <property type="entry name" value="TRYPSIN_SER"/>
    <property type="match status" value="1"/>
</dbReference>
<keyword evidence="4" id="KW-0472">Membrane</keyword>
<dbReference type="InterPro" id="IPR019734">
    <property type="entry name" value="TPR_rpt"/>
</dbReference>
<keyword evidence="4" id="KW-0812">Transmembrane</keyword>
<feature type="transmembrane region" description="Helical" evidence="4">
    <location>
        <begin position="435"/>
        <end position="458"/>
    </location>
</feature>
<evidence type="ECO:0000313" key="6">
    <source>
        <dbReference type="EMBL" id="KAI2665507.1"/>
    </source>
</evidence>
<feature type="repeat" description="TPR" evidence="2">
    <location>
        <begin position="668"/>
        <end position="701"/>
    </location>
</feature>
<evidence type="ECO:0000259" key="5">
    <source>
        <dbReference type="PROSITE" id="PS50240"/>
    </source>
</evidence>
<evidence type="ECO:0000256" key="3">
    <source>
        <dbReference type="SAM" id="MobiDB-lite"/>
    </source>
</evidence>
<feature type="repeat" description="TPR" evidence="2">
    <location>
        <begin position="535"/>
        <end position="568"/>
    </location>
</feature>
<feature type="region of interest" description="Disordered" evidence="3">
    <location>
        <begin position="890"/>
        <end position="929"/>
    </location>
</feature>
<dbReference type="PRINTS" id="PR00722">
    <property type="entry name" value="CHYMOTRYPSIN"/>
</dbReference>
<feature type="repeat" description="TPR" evidence="2">
    <location>
        <begin position="600"/>
        <end position="633"/>
    </location>
</feature>
<keyword evidence="7" id="KW-1185">Reference proteome</keyword>
<dbReference type="PROSITE" id="PS50293">
    <property type="entry name" value="TPR_REGION"/>
    <property type="match status" value="1"/>
</dbReference>
<dbReference type="InterPro" id="IPR001254">
    <property type="entry name" value="Trypsin_dom"/>
</dbReference>
<accession>A0ABQ8MRQ5</accession>
<dbReference type="Pfam" id="PF13432">
    <property type="entry name" value="TPR_16"/>
    <property type="match status" value="1"/>
</dbReference>
<dbReference type="Gene3D" id="2.40.10.10">
    <property type="entry name" value="Trypsin-like serine proteases"/>
    <property type="match status" value="3"/>
</dbReference>
<dbReference type="SUPFAM" id="SSF48452">
    <property type="entry name" value="TPR-like"/>
    <property type="match status" value="2"/>
</dbReference>
<feature type="repeat" description="TPR" evidence="2">
    <location>
        <begin position="735"/>
        <end position="768"/>
    </location>
</feature>
<keyword evidence="4" id="KW-1133">Transmembrane helix</keyword>
<feature type="repeat" description="TPR" evidence="2">
    <location>
        <begin position="803"/>
        <end position="836"/>
    </location>
</feature>
<dbReference type="InterPro" id="IPR043504">
    <property type="entry name" value="Peptidase_S1_PA_chymotrypsin"/>
</dbReference>
<feature type="repeat" description="TPR" evidence="2">
    <location>
        <begin position="841"/>
        <end position="874"/>
    </location>
</feature>
<dbReference type="Pfam" id="PF00089">
    <property type="entry name" value="Trypsin"/>
    <property type="match status" value="2"/>
</dbReference>
<feature type="repeat" description="TPR" evidence="2">
    <location>
        <begin position="634"/>
        <end position="667"/>
    </location>
</feature>
<dbReference type="PROSITE" id="PS50005">
    <property type="entry name" value="TPR"/>
    <property type="match status" value="7"/>
</dbReference>
<dbReference type="InterPro" id="IPR033116">
    <property type="entry name" value="TRYPSIN_SER"/>
</dbReference>
<evidence type="ECO:0000256" key="1">
    <source>
        <dbReference type="ARBA" id="ARBA00023157"/>
    </source>
</evidence>
<feature type="domain" description="Peptidase S1" evidence="5">
    <location>
        <begin position="1205"/>
        <end position="1431"/>
    </location>
</feature>
<dbReference type="PANTHER" id="PTHR44809">
    <property type="match status" value="1"/>
</dbReference>
<gene>
    <name evidence="6" type="ORF">H4Q32_021821</name>
</gene>
<dbReference type="InterPro" id="IPR001314">
    <property type="entry name" value="Peptidase_S1A"/>
</dbReference>
<dbReference type="CDD" id="cd00190">
    <property type="entry name" value="Tryp_SPc"/>
    <property type="match status" value="2"/>
</dbReference>
<proteinExistence type="predicted"/>
<keyword evidence="1" id="KW-1015">Disulfide bond</keyword>
<dbReference type="SMART" id="SM00020">
    <property type="entry name" value="Tryp_SPc"/>
    <property type="match status" value="2"/>
</dbReference>
<sequence>MIRCPGFGAAHTGYGTGRLSSLPLPRAACETGTDMTANSRGTKAAPPPAQRRQSALPRPGAGVRLLRYAALVAVCALCYTNSLWGEFVHDDIWAITNNPDVRPGSSLRSIFTNDFWGKRMADNTSHKSYRPLCILTFKLNILLGGMTPFYFHLVNVFLHCVVTALLMHTCEQCVFEDSNFSFLTALLFSVHPIHTEARGLPAGRWLVVSREEHHLTGISRLLMEDERPPFTGILMADEFPPTVSALSLSLSLLLGTCAMLVKETGITVFGVCVLYDFLVLCRKPLISSRGRPSVSVFDGIFSGMFMENSTVARASEQPCAFNLQPKAETAPVALRVEGACQNFQPVHQTCLRHLATRYSHHVYPLMVDGWIHAAVFRARQSSILLSVSAHQVGSIPLVESLWDGRNIASLTLALVMLALSLNCVTCLQKMKGKEVLVGVLFLVFPFIPASNLFFRVGFVVAERVLYMPSMGYCVLVVHGLNRLYSVVSRWGAAALTVSMLVVLLLFSWKTVQQNEIWLSREALFRSGIQTLPHNAKVHYNYANFLKDRGRNQEAIYHYKTALRLYPRHASALNNLGTLTHQAEEAEVYYRRALDINPQHNRALFNLGNLLKSQGKEEEAERMLKESIRFGPHFADAYSSLASLYADQGHSKEANEIYTKGIENCPDSSDLHNNYGVFLVDTGHGDRAAFHYQEAVRLKPSHYVAMVNLGRLLRSSNDNKEAELWYKRALQVVRKVDILTPLGALYYNTGRYEEALEVYREAATLQPDSTDIWLALAQVLAMAGRSAEAEKMTLGIISKTGNCIECYRLLSAIYSKQGNHTEALDALKTALQQEPSDPAVRAELHFSMGNQLREMNELDRAFQSYKLAVELKPDQSQAWMNMGGIQHIKSSSPLTRLQTAEGKPGQAGQTREKTSRGLEEQHAEENPNVSVSAETNCVFGNGCYDQAGVRAFTPEEDEEESRIIGGQEAWAHSWPWQVSLQYSDMPACGGAILDLRWVITACHCFKRYKKASLWNAVVGMHNLENTNENDIALVKLESPLQFNECVRPVAILNGDLPPQESCTVTGWGAIRENGPRASRLQEVNVTVFEPQTCNKYYGGKMLKFMMCAGADAGGMDACQGDSGGPLSCFTGERYKLAGVVSWGVGCGRAQRPGVYTTLYHYKQWIESSMRDELVLDSPGADSTAQCGQAKMESCQLPAGLAQVASMKDGTFKVENVSEACPNSWPWHVSLQSHDVHYCSGVLVHPRCVLAPRHCLAKAGDVVVLGAHNLNFMSGQTAAVESVQSLAYDGRFPPVSDLSMIRLSVPARIGLVIFPACITDKDDEMVNGDTSSCVTTVDLDPDILHMARVKPLSEKACEMSWGDSFNMKSLLCTDAAASTSCLGDSGAPLMCEKNGVYYLVGLTTLGSKKCEPQNPAVFTRVSAYYSWIQTCIKNA</sequence>
<name>A0ABQ8MRQ5_LABRO</name>
<dbReference type="SUPFAM" id="SSF50494">
    <property type="entry name" value="Trypsin-like serine proteases"/>
    <property type="match status" value="2"/>
</dbReference>
<dbReference type="InterPro" id="IPR009003">
    <property type="entry name" value="Peptidase_S1_PA"/>
</dbReference>